<feature type="transmembrane region" description="Helical" evidence="2">
    <location>
        <begin position="215"/>
        <end position="235"/>
    </location>
</feature>
<dbReference type="Pfam" id="PF20153">
    <property type="entry name" value="DUF6535"/>
    <property type="match status" value="1"/>
</dbReference>
<sequence length="693" mass="78070">MATATQNTRNTPELKVPTPPDKFGQDGNFYRCYDALAEEIDEDMTKRLKEQLDTMLVFNNILLMQLVTGRNDTIPVDSTLPSAAFFPSSNIFSINVLFILSLGFTIFSAFLAVIGRQCLVNYRKRSGRSDLQRWEHLKRFLGAERWQLENLLDNSVPLLLQFGLIIFFLSLVLYTHYLSPALCIDFGVVLSMALVFVTAMALCRSWDEFCPFDSTISRLLIGMASSVVAPVKLVVPFRIAFFDGGRWKRDGGSEPLQAILLQRAICRSDDPETLLHAIANIITIGDPDTINQLWANSAFQRRFCELNLNLSETASRLVGYIGSPRELAESAGQLCHGAAAHILLTIRPDPQTSDALLSRYYTGLLLDIASFSASKILMPSPPLGNPSSNWIRSNLGLFAIWCLYHGDDEVQIGAIGNHLVACSEVLARFSDCQLLLFFSWIVCWFASPYSPRFESVQRIREASRTIDLPSQSLEIIGEAYQGNAADVTRTVQDAFQALLRTESRGLLDCDAVLTNMLQSIERVLADEQDNPNANVQRAFQLLEGCEEALRSPRLPLATRQIGEKLRMSVTELWRRKYRARRVRNASVDELMMTLQSYLTYLRSLKRTESGYDEDIGFERVFGAMLRPISADVRLSDEGQAVCEMFDAFVGEVSEHIRKTARRIRGPDEHWCHWEEEPLLIKGTRGSFVVNRGI</sequence>
<evidence type="ECO:0000313" key="5">
    <source>
        <dbReference type="Proteomes" id="UP000054248"/>
    </source>
</evidence>
<feature type="compositionally biased region" description="Polar residues" evidence="1">
    <location>
        <begin position="1"/>
        <end position="11"/>
    </location>
</feature>
<feature type="domain" description="DUF6535" evidence="3">
    <location>
        <begin position="62"/>
        <end position="175"/>
    </location>
</feature>
<dbReference type="OrthoDB" id="3292834at2759"/>
<feature type="transmembrane region" description="Helical" evidence="2">
    <location>
        <begin position="91"/>
        <end position="115"/>
    </location>
</feature>
<dbReference type="EMBL" id="KN822960">
    <property type="protein sequence ID" value="KIO31797.1"/>
    <property type="molecule type" value="Genomic_DNA"/>
</dbReference>
<feature type="region of interest" description="Disordered" evidence="1">
    <location>
        <begin position="1"/>
        <end position="23"/>
    </location>
</feature>
<proteinExistence type="predicted"/>
<reference evidence="4 5" key="1">
    <citation type="submission" date="2014-04" db="EMBL/GenBank/DDBJ databases">
        <authorList>
            <consortium name="DOE Joint Genome Institute"/>
            <person name="Kuo A."/>
            <person name="Girlanda M."/>
            <person name="Perotto S."/>
            <person name="Kohler A."/>
            <person name="Nagy L.G."/>
            <person name="Floudas D."/>
            <person name="Copeland A."/>
            <person name="Barry K.W."/>
            <person name="Cichocki N."/>
            <person name="Veneault-Fourrey C."/>
            <person name="LaButti K."/>
            <person name="Lindquist E.A."/>
            <person name="Lipzen A."/>
            <person name="Lundell T."/>
            <person name="Morin E."/>
            <person name="Murat C."/>
            <person name="Sun H."/>
            <person name="Tunlid A."/>
            <person name="Henrissat B."/>
            <person name="Grigoriev I.V."/>
            <person name="Hibbett D.S."/>
            <person name="Martin F."/>
            <person name="Nordberg H.P."/>
            <person name="Cantor M.N."/>
            <person name="Hua S.X."/>
        </authorList>
    </citation>
    <scope>NUCLEOTIDE SEQUENCE [LARGE SCALE GENOMIC DNA]</scope>
    <source>
        <strain evidence="4 5">MUT 4182</strain>
    </source>
</reference>
<keyword evidence="2" id="KW-1133">Transmembrane helix</keyword>
<evidence type="ECO:0000256" key="1">
    <source>
        <dbReference type="SAM" id="MobiDB-lite"/>
    </source>
</evidence>
<name>A0A0C3MDF1_9AGAM</name>
<keyword evidence="2" id="KW-0472">Membrane</keyword>
<dbReference type="HOGENOM" id="CLU_016402_1_0_1"/>
<dbReference type="AlphaFoldDB" id="A0A0C3MDF1"/>
<keyword evidence="5" id="KW-1185">Reference proteome</keyword>
<dbReference type="InterPro" id="IPR045338">
    <property type="entry name" value="DUF6535"/>
</dbReference>
<accession>A0A0C3MDF1</accession>
<evidence type="ECO:0000259" key="3">
    <source>
        <dbReference type="Pfam" id="PF20153"/>
    </source>
</evidence>
<evidence type="ECO:0000256" key="2">
    <source>
        <dbReference type="SAM" id="Phobius"/>
    </source>
</evidence>
<organism evidence="4 5">
    <name type="scientific">Tulasnella calospora MUT 4182</name>
    <dbReference type="NCBI Taxonomy" id="1051891"/>
    <lineage>
        <taxon>Eukaryota</taxon>
        <taxon>Fungi</taxon>
        <taxon>Dikarya</taxon>
        <taxon>Basidiomycota</taxon>
        <taxon>Agaricomycotina</taxon>
        <taxon>Agaricomycetes</taxon>
        <taxon>Cantharellales</taxon>
        <taxon>Tulasnellaceae</taxon>
        <taxon>Tulasnella</taxon>
    </lineage>
</organism>
<gene>
    <name evidence="4" type="ORF">M407DRAFT_19306</name>
</gene>
<reference evidence="5" key="2">
    <citation type="submission" date="2015-01" db="EMBL/GenBank/DDBJ databases">
        <title>Evolutionary Origins and Diversification of the Mycorrhizal Mutualists.</title>
        <authorList>
            <consortium name="DOE Joint Genome Institute"/>
            <consortium name="Mycorrhizal Genomics Consortium"/>
            <person name="Kohler A."/>
            <person name="Kuo A."/>
            <person name="Nagy L.G."/>
            <person name="Floudas D."/>
            <person name="Copeland A."/>
            <person name="Barry K.W."/>
            <person name="Cichocki N."/>
            <person name="Veneault-Fourrey C."/>
            <person name="LaButti K."/>
            <person name="Lindquist E.A."/>
            <person name="Lipzen A."/>
            <person name="Lundell T."/>
            <person name="Morin E."/>
            <person name="Murat C."/>
            <person name="Riley R."/>
            <person name="Ohm R."/>
            <person name="Sun H."/>
            <person name="Tunlid A."/>
            <person name="Henrissat B."/>
            <person name="Grigoriev I.V."/>
            <person name="Hibbett D.S."/>
            <person name="Martin F."/>
        </authorList>
    </citation>
    <scope>NUCLEOTIDE SEQUENCE [LARGE SCALE GENOMIC DNA]</scope>
    <source>
        <strain evidence="5">MUT 4182</strain>
    </source>
</reference>
<protein>
    <recommendedName>
        <fullName evidence="3">DUF6535 domain-containing protein</fullName>
    </recommendedName>
</protein>
<feature type="transmembrane region" description="Helical" evidence="2">
    <location>
        <begin position="158"/>
        <end position="178"/>
    </location>
</feature>
<evidence type="ECO:0000313" key="4">
    <source>
        <dbReference type="EMBL" id="KIO31797.1"/>
    </source>
</evidence>
<dbReference type="Proteomes" id="UP000054248">
    <property type="component" value="Unassembled WGS sequence"/>
</dbReference>
<feature type="transmembrane region" description="Helical" evidence="2">
    <location>
        <begin position="184"/>
        <end position="203"/>
    </location>
</feature>
<keyword evidence="2" id="KW-0812">Transmembrane</keyword>